<sequence length="104" mass="11826">MEPKLQHHPEQPTKRTEKPETAWRHILSFVWMILFTAIAFYVVGEQMLDPTSTFWVLIILAAIQVALQLFTFMHLNQKGYGIVILFFALGLLIAVVSAVGVVLM</sequence>
<keyword evidence="3" id="KW-1003">Cell membrane</keyword>
<dbReference type="EMBL" id="JBHTBW010000006">
    <property type="protein sequence ID" value="MFC7440097.1"/>
    <property type="molecule type" value="Genomic_DNA"/>
</dbReference>
<evidence type="ECO:0000256" key="7">
    <source>
        <dbReference type="SAM" id="Phobius"/>
    </source>
</evidence>
<evidence type="ECO:0000256" key="4">
    <source>
        <dbReference type="ARBA" id="ARBA00022692"/>
    </source>
</evidence>
<keyword evidence="4 7" id="KW-0812">Transmembrane</keyword>
<keyword evidence="5 7" id="KW-1133">Transmembrane helix</keyword>
<evidence type="ECO:0000256" key="5">
    <source>
        <dbReference type="ARBA" id="ARBA00022989"/>
    </source>
</evidence>
<feature type="transmembrane region" description="Helical" evidence="7">
    <location>
        <begin position="80"/>
        <end position="103"/>
    </location>
</feature>
<evidence type="ECO:0000256" key="1">
    <source>
        <dbReference type="ARBA" id="ARBA00004651"/>
    </source>
</evidence>
<comment type="subcellular location">
    <subcellularLocation>
        <location evidence="1">Cell membrane</location>
        <topology evidence="1">Multi-pass membrane protein</topology>
    </subcellularLocation>
</comment>
<dbReference type="PANTHER" id="PTHR36835:SF1">
    <property type="entry name" value="CYTOCHROME BO(3) UBIQUINOL OXIDASE SUBUNIT 4"/>
    <property type="match status" value="1"/>
</dbReference>
<dbReference type="Proteomes" id="UP001596500">
    <property type="component" value="Unassembled WGS sequence"/>
</dbReference>
<dbReference type="Pfam" id="PF03626">
    <property type="entry name" value="COX4_pro"/>
    <property type="match status" value="1"/>
</dbReference>
<evidence type="ECO:0000313" key="9">
    <source>
        <dbReference type="Proteomes" id="UP001596500"/>
    </source>
</evidence>
<feature type="transmembrane region" description="Helical" evidence="7">
    <location>
        <begin position="21"/>
        <end position="42"/>
    </location>
</feature>
<evidence type="ECO:0000256" key="6">
    <source>
        <dbReference type="ARBA" id="ARBA00023136"/>
    </source>
</evidence>
<name>A0ABW2RGK1_9BACL</name>
<accession>A0ABW2RGK1</accession>
<reference evidence="9" key="1">
    <citation type="journal article" date="2019" name="Int. J. Syst. Evol. Microbiol.">
        <title>The Global Catalogue of Microorganisms (GCM) 10K type strain sequencing project: providing services to taxonomists for standard genome sequencing and annotation.</title>
        <authorList>
            <consortium name="The Broad Institute Genomics Platform"/>
            <consortium name="The Broad Institute Genome Sequencing Center for Infectious Disease"/>
            <person name="Wu L."/>
            <person name="Ma J."/>
        </authorList>
    </citation>
    <scope>NUCLEOTIDE SEQUENCE [LARGE SCALE GENOMIC DNA]</scope>
    <source>
        <strain evidence="9">CGMCC 1.12942</strain>
    </source>
</reference>
<evidence type="ECO:0000256" key="2">
    <source>
        <dbReference type="ARBA" id="ARBA00008079"/>
    </source>
</evidence>
<organism evidence="8 9">
    <name type="scientific">Laceyella putida</name>
    <dbReference type="NCBI Taxonomy" id="110101"/>
    <lineage>
        <taxon>Bacteria</taxon>
        <taxon>Bacillati</taxon>
        <taxon>Bacillota</taxon>
        <taxon>Bacilli</taxon>
        <taxon>Bacillales</taxon>
        <taxon>Thermoactinomycetaceae</taxon>
        <taxon>Laceyella</taxon>
    </lineage>
</organism>
<dbReference type="InterPro" id="IPR005171">
    <property type="entry name" value="Cyt_c_oxidase_su4_prok"/>
</dbReference>
<evidence type="ECO:0000256" key="3">
    <source>
        <dbReference type="ARBA" id="ARBA00022475"/>
    </source>
</evidence>
<dbReference type="InterPro" id="IPR050968">
    <property type="entry name" value="Cytochrome_c_oxidase_bac_sub4"/>
</dbReference>
<evidence type="ECO:0000313" key="8">
    <source>
        <dbReference type="EMBL" id="MFC7440097.1"/>
    </source>
</evidence>
<comment type="caution">
    <text evidence="8">The sequence shown here is derived from an EMBL/GenBank/DDBJ whole genome shotgun (WGS) entry which is preliminary data.</text>
</comment>
<dbReference type="PANTHER" id="PTHR36835">
    <property type="entry name" value="CYTOCHROME BO(3) UBIQUINOL OXIDASE SUBUNIT 4"/>
    <property type="match status" value="1"/>
</dbReference>
<gene>
    <name evidence="8" type="ORF">ACFQNG_02815</name>
</gene>
<protein>
    <submittedName>
        <fullName evidence="8">Cytochrome C oxidase subunit IV family protein</fullName>
    </submittedName>
</protein>
<comment type="similarity">
    <text evidence="2">Belongs to the cytochrome c oxidase bacterial subunit 4 family.</text>
</comment>
<proteinExistence type="inferred from homology"/>
<dbReference type="RefSeq" id="WP_379863310.1">
    <property type="nucleotide sequence ID" value="NZ_JBHTBW010000006.1"/>
</dbReference>
<keyword evidence="6 7" id="KW-0472">Membrane</keyword>
<keyword evidence="9" id="KW-1185">Reference proteome</keyword>
<feature type="transmembrane region" description="Helical" evidence="7">
    <location>
        <begin position="54"/>
        <end position="73"/>
    </location>
</feature>